<dbReference type="GO" id="GO:0043190">
    <property type="term" value="C:ATP-binding cassette (ABC) transporter complex"/>
    <property type="evidence" value="ECO:0007669"/>
    <property type="project" value="InterPro"/>
</dbReference>
<dbReference type="EMBL" id="RCZP01000003">
    <property type="protein sequence ID" value="TPG59748.1"/>
    <property type="molecule type" value="Genomic_DNA"/>
</dbReference>
<reference evidence="6 7" key="1">
    <citation type="journal article" date="2019" name="Environ. Microbiol.">
        <title>Species interactions and distinct microbial communities in high Arctic permafrost affected cryosols are associated with the CH4 and CO2 gas fluxes.</title>
        <authorList>
            <person name="Altshuler I."/>
            <person name="Hamel J."/>
            <person name="Turney S."/>
            <person name="Magnuson E."/>
            <person name="Levesque R."/>
            <person name="Greer C."/>
            <person name="Whyte L.G."/>
        </authorList>
    </citation>
    <scope>NUCLEOTIDE SEQUENCE [LARGE SCALE GENOMIC DNA]</scope>
    <source>
        <strain evidence="6 7">S9.3B</strain>
    </source>
</reference>
<sequence>MRMPRLALTGLVLAALAAPSATPALAQGGAPGATLRIGIASDPDVLDPTLSRSLAARQVFAAMCDKLLDLDAEGRLVPQLATAWRWEEEGRALVLALRPGVRFHDGAAMDAAAVAAGLRRHLDTPASTRRGEMGPLREVVATGPLEVTLRLEQPFAPLLAALSDRAGMIVSPGAAGRVNQDFAREPLCAGPFRFVRRVAQDRIELERFAGYWDAARIHVDRLVYRPITDSTVTAANLRAGTLDVAERVAATDLPELGADRRVRIAAAPSLNSVYIAVNVANGPRAATPFGRDPRAREALERAIDRQALVQVAFDGQYLPGNQSASPASPNYVAALPVPGRDLPRARALLREAGFEGRAKLRLSVPNTSEYTQAAEVIQAMAAEARIEVELQLVETATLLRQWTAGDFEALLIAWSGRVDLDGNLWGFNACGESLNGGRYCSAEADAALREGRTSVDPARRAAAYEAAMRVLLRDRPYIYLWHSRVLHGASSRLEGLRAHPDGLVRVQDLRLR</sequence>
<dbReference type="GO" id="GO:1904680">
    <property type="term" value="F:peptide transmembrane transporter activity"/>
    <property type="evidence" value="ECO:0007669"/>
    <property type="project" value="TreeGrafter"/>
</dbReference>
<dbReference type="InterPro" id="IPR030678">
    <property type="entry name" value="Peptide/Ni-bd"/>
</dbReference>
<dbReference type="InterPro" id="IPR000914">
    <property type="entry name" value="SBP_5_dom"/>
</dbReference>
<dbReference type="OrthoDB" id="9803988at2"/>
<organism evidence="6 7">
    <name type="scientific">Muricoccus nepalensis</name>
    <dbReference type="NCBI Taxonomy" id="1854500"/>
    <lineage>
        <taxon>Bacteria</taxon>
        <taxon>Pseudomonadati</taxon>
        <taxon>Pseudomonadota</taxon>
        <taxon>Alphaproteobacteria</taxon>
        <taxon>Acetobacterales</taxon>
        <taxon>Roseomonadaceae</taxon>
        <taxon>Muricoccus</taxon>
    </lineage>
</organism>
<feature type="signal peptide" evidence="4">
    <location>
        <begin position="1"/>
        <end position="26"/>
    </location>
</feature>
<protein>
    <submittedName>
        <fullName evidence="6">ABC transporter substrate-binding protein</fullName>
    </submittedName>
</protein>
<evidence type="ECO:0000313" key="6">
    <source>
        <dbReference type="EMBL" id="TPG59748.1"/>
    </source>
</evidence>
<feature type="chain" id="PRO_5021211558" evidence="4">
    <location>
        <begin position="27"/>
        <end position="512"/>
    </location>
</feature>
<dbReference type="GO" id="GO:0030288">
    <property type="term" value="C:outer membrane-bounded periplasmic space"/>
    <property type="evidence" value="ECO:0007669"/>
    <property type="project" value="UniProtKB-ARBA"/>
</dbReference>
<feature type="domain" description="Solute-binding protein family 5" evidence="5">
    <location>
        <begin position="76"/>
        <end position="431"/>
    </location>
</feature>
<dbReference type="GO" id="GO:0015833">
    <property type="term" value="P:peptide transport"/>
    <property type="evidence" value="ECO:0007669"/>
    <property type="project" value="TreeGrafter"/>
</dbReference>
<accession>A0A502GE00</accession>
<dbReference type="Gene3D" id="3.10.105.10">
    <property type="entry name" value="Dipeptide-binding Protein, Domain 3"/>
    <property type="match status" value="1"/>
</dbReference>
<evidence type="ECO:0000259" key="5">
    <source>
        <dbReference type="Pfam" id="PF00496"/>
    </source>
</evidence>
<evidence type="ECO:0000256" key="1">
    <source>
        <dbReference type="ARBA" id="ARBA00004418"/>
    </source>
</evidence>
<comment type="subcellular location">
    <subcellularLocation>
        <location evidence="1">Periplasm</location>
    </subcellularLocation>
</comment>
<comment type="caution">
    <text evidence="6">The sequence shown here is derived from an EMBL/GenBank/DDBJ whole genome shotgun (WGS) entry which is preliminary data.</text>
</comment>
<dbReference type="PIRSF" id="PIRSF002741">
    <property type="entry name" value="MppA"/>
    <property type="match status" value="1"/>
</dbReference>
<dbReference type="AlphaFoldDB" id="A0A502GE00"/>
<name>A0A502GE00_9PROT</name>
<keyword evidence="7" id="KW-1185">Reference proteome</keyword>
<dbReference type="InterPro" id="IPR039424">
    <property type="entry name" value="SBP_5"/>
</dbReference>
<dbReference type="SUPFAM" id="SSF53850">
    <property type="entry name" value="Periplasmic binding protein-like II"/>
    <property type="match status" value="1"/>
</dbReference>
<dbReference type="Gene3D" id="3.90.76.10">
    <property type="entry name" value="Dipeptide-binding Protein, Domain 1"/>
    <property type="match status" value="1"/>
</dbReference>
<comment type="similarity">
    <text evidence="2">Belongs to the bacterial solute-binding protein 5 family.</text>
</comment>
<dbReference type="PANTHER" id="PTHR30290:SF38">
    <property type="entry name" value="D,D-DIPEPTIDE-BINDING PERIPLASMIC PROTEIN DDPA-RELATED"/>
    <property type="match status" value="1"/>
</dbReference>
<dbReference type="Proteomes" id="UP000317078">
    <property type="component" value="Unassembled WGS sequence"/>
</dbReference>
<dbReference type="RefSeq" id="WP_140881846.1">
    <property type="nucleotide sequence ID" value="NZ_RCZP01000003.1"/>
</dbReference>
<evidence type="ECO:0000256" key="2">
    <source>
        <dbReference type="ARBA" id="ARBA00005695"/>
    </source>
</evidence>
<proteinExistence type="inferred from homology"/>
<dbReference type="Pfam" id="PF00496">
    <property type="entry name" value="SBP_bac_5"/>
    <property type="match status" value="1"/>
</dbReference>
<evidence type="ECO:0000313" key="7">
    <source>
        <dbReference type="Proteomes" id="UP000317078"/>
    </source>
</evidence>
<dbReference type="PANTHER" id="PTHR30290">
    <property type="entry name" value="PERIPLASMIC BINDING COMPONENT OF ABC TRANSPORTER"/>
    <property type="match status" value="1"/>
</dbReference>
<dbReference type="Gene3D" id="3.40.190.10">
    <property type="entry name" value="Periplasmic binding protein-like II"/>
    <property type="match status" value="1"/>
</dbReference>
<evidence type="ECO:0000256" key="4">
    <source>
        <dbReference type="SAM" id="SignalP"/>
    </source>
</evidence>
<evidence type="ECO:0000256" key="3">
    <source>
        <dbReference type="ARBA" id="ARBA00022729"/>
    </source>
</evidence>
<keyword evidence="3 4" id="KW-0732">Signal</keyword>
<gene>
    <name evidence="6" type="ORF">EAH89_05830</name>
</gene>